<dbReference type="Pfam" id="PF13742">
    <property type="entry name" value="tRNA_anti_2"/>
    <property type="match status" value="1"/>
</dbReference>
<dbReference type="GO" id="GO:0006935">
    <property type="term" value="P:chemotaxis"/>
    <property type="evidence" value="ECO:0007669"/>
    <property type="project" value="UniProtKB-ARBA"/>
</dbReference>
<keyword evidence="1" id="KW-0963">Cytoplasm</keyword>
<keyword evidence="3 8" id="KW-0378">Hydrolase</keyword>
<reference evidence="8 9" key="1">
    <citation type="journal article" date="2011" name="PLoS Pathog.">
        <title>Dynamic evolution of pathogenicity revealed by sequencing and comparative genomics of 19 Pseudomonas syringae isolates.</title>
        <authorList>
            <person name="Baltrus D.A."/>
            <person name="Nishimura M.T."/>
            <person name="Romanchuk A."/>
            <person name="Chang J.H."/>
            <person name="Mukhtar M.S."/>
            <person name="Cherkis K."/>
            <person name="Roach J."/>
            <person name="Grant S.R."/>
            <person name="Jones C.D."/>
            <person name="Dangl J.L."/>
        </authorList>
    </citation>
    <scope>NUCLEOTIDE SEQUENCE [LARGE SCALE GENOMIC DNA]</scope>
    <source>
        <strain evidence="8 9">301020</strain>
    </source>
</reference>
<protein>
    <recommendedName>
        <fullName evidence="5">Exodeoxyribonuclease VII large subunit</fullName>
        <ecNumber evidence="5">3.1.11.6</ecNumber>
    </recommendedName>
</protein>
<name>A0A656GHZ3_PSEA0</name>
<dbReference type="InterPro" id="IPR020579">
    <property type="entry name" value="Exonuc_VII_lsu_C"/>
</dbReference>
<proteinExistence type="predicted"/>
<feature type="domain" description="Methyl-accepting transducer" evidence="7">
    <location>
        <begin position="215"/>
        <end position="299"/>
    </location>
</feature>
<dbReference type="PANTHER" id="PTHR30008">
    <property type="entry name" value="EXODEOXYRIBONUCLEASE 7 LARGE SUBUNIT"/>
    <property type="match status" value="1"/>
</dbReference>
<evidence type="ECO:0000256" key="4">
    <source>
        <dbReference type="ARBA" id="ARBA00022839"/>
    </source>
</evidence>
<dbReference type="Proteomes" id="UP000003465">
    <property type="component" value="Unassembled WGS sequence"/>
</dbReference>
<dbReference type="CDD" id="cd04489">
    <property type="entry name" value="ExoVII_LU_OBF"/>
    <property type="match status" value="1"/>
</dbReference>
<dbReference type="PANTHER" id="PTHR30008:SF0">
    <property type="entry name" value="EXODEOXYRIBONUCLEASE 7 LARGE SUBUNIT"/>
    <property type="match status" value="1"/>
</dbReference>
<evidence type="ECO:0000256" key="3">
    <source>
        <dbReference type="ARBA" id="ARBA00022801"/>
    </source>
</evidence>
<keyword evidence="6" id="KW-0807">Transducer</keyword>
<evidence type="ECO:0000256" key="1">
    <source>
        <dbReference type="ARBA" id="ARBA00022490"/>
    </source>
</evidence>
<dbReference type="PROSITE" id="PS50111">
    <property type="entry name" value="CHEMOTAXIS_TRANSDUC_2"/>
    <property type="match status" value="1"/>
</dbReference>
<dbReference type="InterPro" id="IPR025824">
    <property type="entry name" value="OB-fold_nuc-bd_dom"/>
</dbReference>
<dbReference type="GO" id="GO:0006308">
    <property type="term" value="P:DNA catabolic process"/>
    <property type="evidence" value="ECO:0007669"/>
    <property type="project" value="UniProtKB-UniRule"/>
</dbReference>
<comment type="caution">
    <text evidence="8">The sequence shown here is derived from an EMBL/GenBank/DDBJ whole genome shotgun (WGS) entry which is preliminary data.</text>
</comment>
<dbReference type="GO" id="GO:0008855">
    <property type="term" value="F:exodeoxyribonuclease VII activity"/>
    <property type="evidence" value="ECO:0007669"/>
    <property type="project" value="UniProtKB-UniRule"/>
</dbReference>
<gene>
    <name evidence="8" type="primary">xseA</name>
    <name evidence="8" type="ORF">PSYMO_28871</name>
</gene>
<evidence type="ECO:0000256" key="6">
    <source>
        <dbReference type="PROSITE-ProRule" id="PRU00284"/>
    </source>
</evidence>
<accession>A0A656GHZ3</accession>
<dbReference type="EC" id="3.1.11.6" evidence="5"/>
<evidence type="ECO:0000259" key="7">
    <source>
        <dbReference type="PROSITE" id="PS50111"/>
    </source>
</evidence>
<dbReference type="InterPro" id="IPR004089">
    <property type="entry name" value="MCPsignal_dom"/>
</dbReference>
<sequence length="299" mass="32736">MILVKVKSWSKWRYGPVRQTGIAIMMPYMIKDPFARLGLDREVLTVSQLNGRARVLLEDVFSSIWVEGEISNLSRPASGHVYFTLKDSGAQVRCALFRQSAAHVRQALKDGLQVKVRGKVSLFEGRGDYQLILDTVEPAGDGALRLAFDALKAKLSDEGLFSAERKIALPLHPQRIGIISSPTGAVIRDIISVFRRRAPRVELTLIPTAVQGREAINQMAATTQEVASHVNRAADATQQANELTRRGRDIAGETREAIQRLSTSVGETGLTVTRLAKDSDEIGGVVDVIKGIADQTNLL</sequence>
<dbReference type="GO" id="GO:0003676">
    <property type="term" value="F:nucleic acid binding"/>
    <property type="evidence" value="ECO:0007669"/>
    <property type="project" value="InterPro"/>
</dbReference>
<dbReference type="SUPFAM" id="SSF58104">
    <property type="entry name" value="Methyl-accepting chemotaxis protein (MCP) signaling domain"/>
    <property type="match status" value="1"/>
</dbReference>
<evidence type="ECO:0000256" key="5">
    <source>
        <dbReference type="NCBIfam" id="TIGR00237"/>
    </source>
</evidence>
<dbReference type="GO" id="GO:0007165">
    <property type="term" value="P:signal transduction"/>
    <property type="evidence" value="ECO:0007669"/>
    <property type="project" value="UniProtKB-KW"/>
</dbReference>
<dbReference type="NCBIfam" id="TIGR00237">
    <property type="entry name" value="xseA"/>
    <property type="match status" value="1"/>
</dbReference>
<organism evidence="8 9">
    <name type="scientific">Pseudomonas amygdali pv. mori str. 301020</name>
    <dbReference type="NCBI Taxonomy" id="629261"/>
    <lineage>
        <taxon>Bacteria</taxon>
        <taxon>Pseudomonadati</taxon>
        <taxon>Pseudomonadota</taxon>
        <taxon>Gammaproteobacteria</taxon>
        <taxon>Pseudomonadales</taxon>
        <taxon>Pseudomonadaceae</taxon>
        <taxon>Pseudomonas</taxon>
        <taxon>Pseudomonas amygdali</taxon>
    </lineage>
</organism>
<dbReference type="Gene3D" id="2.40.50.1010">
    <property type="match status" value="1"/>
</dbReference>
<evidence type="ECO:0000313" key="9">
    <source>
        <dbReference type="Proteomes" id="UP000003465"/>
    </source>
</evidence>
<dbReference type="InterPro" id="IPR003753">
    <property type="entry name" value="Exonuc_VII_L"/>
</dbReference>
<feature type="non-terminal residue" evidence="8">
    <location>
        <position position="299"/>
    </location>
</feature>
<dbReference type="GO" id="GO:0016020">
    <property type="term" value="C:membrane"/>
    <property type="evidence" value="ECO:0007669"/>
    <property type="project" value="InterPro"/>
</dbReference>
<dbReference type="EMBL" id="AEAG01001202">
    <property type="protein sequence ID" value="EGH25237.1"/>
    <property type="molecule type" value="Genomic_DNA"/>
</dbReference>
<evidence type="ECO:0000256" key="2">
    <source>
        <dbReference type="ARBA" id="ARBA00022722"/>
    </source>
</evidence>
<dbReference type="GO" id="GO:0009318">
    <property type="term" value="C:exodeoxyribonuclease VII complex"/>
    <property type="evidence" value="ECO:0007669"/>
    <property type="project" value="UniProtKB-UniRule"/>
</dbReference>
<dbReference type="Pfam" id="PF02601">
    <property type="entry name" value="Exonuc_VII_L"/>
    <property type="match status" value="1"/>
</dbReference>
<keyword evidence="2" id="KW-0540">Nuclease</keyword>
<evidence type="ECO:0000313" key="8">
    <source>
        <dbReference type="EMBL" id="EGH25237.1"/>
    </source>
</evidence>
<dbReference type="AlphaFoldDB" id="A0A656GHZ3"/>
<keyword evidence="4" id="KW-0269">Exonuclease</keyword>
<dbReference type="Gene3D" id="1.10.287.950">
    <property type="entry name" value="Methyl-accepting chemotaxis protein"/>
    <property type="match status" value="1"/>
</dbReference>